<evidence type="ECO:0000313" key="3">
    <source>
        <dbReference type="Proteomes" id="UP000253383"/>
    </source>
</evidence>
<evidence type="ECO:0000256" key="1">
    <source>
        <dbReference type="SAM" id="SignalP"/>
    </source>
</evidence>
<dbReference type="Proteomes" id="UP000253383">
    <property type="component" value="Unassembled WGS sequence"/>
</dbReference>
<dbReference type="AlphaFoldDB" id="A0A368JGW3"/>
<comment type="caution">
    <text evidence="2">The sequence shown here is derived from an EMBL/GenBank/DDBJ whole genome shotgun (WGS) entry which is preliminary data.</text>
</comment>
<feature type="chain" id="PRO_5016917368" evidence="1">
    <location>
        <begin position="20"/>
        <end position="395"/>
    </location>
</feature>
<evidence type="ECO:0000313" key="2">
    <source>
        <dbReference type="EMBL" id="RCR66306.1"/>
    </source>
</evidence>
<gene>
    <name evidence="2" type="ORF">DUE52_27600</name>
</gene>
<proteinExistence type="predicted"/>
<keyword evidence="1" id="KW-0732">Signal</keyword>
<sequence>MKLLFLLLMGWLVSSLVQAQDMVRIVRWISPVTGDFESMPEGRHTDAQLQSWGYKTKTYQYSAYKTRPSDPNAIAVYRWTMPNCAASIMFGEHEIPDVKLREWGYKDKEFQFYAYRNKPATGDFVAVNRWINAKPEGDKCRDFTLTVAETEHPDQRLIGYGYSNKMTQFWVPRPGTNGMTLATGQTIRLENINEWLCPNQRTRGDGEFDGHGPRIKSEVKLRLADGGRAIYADITFWAQETQHDWSTAEGRWTRKVYDAPYGKRIVRILSDQASRTQFISPPAGPQFLFPGTDVSAAVNGFLDGIGGGIANAVFALHGIPPGNLNEFGKLVRRMDNQGNTAVRVPAIEGTLVKYFTIVGDTGGGDISHDDNCNDDTRIVGIEFAPVRVEFALPQN</sequence>
<keyword evidence="3" id="KW-1185">Reference proteome</keyword>
<accession>A0A368JGW3</accession>
<name>A0A368JGW3_9BACT</name>
<feature type="signal peptide" evidence="1">
    <location>
        <begin position="1"/>
        <end position="19"/>
    </location>
</feature>
<organism evidence="2 3">
    <name type="scientific">Larkinella punicea</name>
    <dbReference type="NCBI Taxonomy" id="2315727"/>
    <lineage>
        <taxon>Bacteria</taxon>
        <taxon>Pseudomonadati</taxon>
        <taxon>Bacteroidota</taxon>
        <taxon>Cytophagia</taxon>
        <taxon>Cytophagales</taxon>
        <taxon>Spirosomataceae</taxon>
        <taxon>Larkinella</taxon>
    </lineage>
</organism>
<dbReference type="OrthoDB" id="3637015at2"/>
<reference evidence="2 3" key="1">
    <citation type="submission" date="2018-07" db="EMBL/GenBank/DDBJ databases">
        <title>Genome analysis of Larkinella rosea.</title>
        <authorList>
            <person name="Zhou Z."/>
            <person name="Wang G."/>
        </authorList>
    </citation>
    <scope>NUCLEOTIDE SEQUENCE [LARGE SCALE GENOMIC DNA]</scope>
    <source>
        <strain evidence="3">zzj9</strain>
    </source>
</reference>
<dbReference type="RefSeq" id="WP_114409322.1">
    <property type="nucleotide sequence ID" value="NZ_QOWE01000029.1"/>
</dbReference>
<dbReference type="EMBL" id="QOWE01000029">
    <property type="protein sequence ID" value="RCR66306.1"/>
    <property type="molecule type" value="Genomic_DNA"/>
</dbReference>
<protein>
    <submittedName>
        <fullName evidence="2">Uncharacterized protein</fullName>
    </submittedName>
</protein>